<evidence type="ECO:0000259" key="2">
    <source>
        <dbReference type="Pfam" id="PF01464"/>
    </source>
</evidence>
<evidence type="ECO:0000256" key="1">
    <source>
        <dbReference type="SAM" id="Phobius"/>
    </source>
</evidence>
<organism evidence="3 4">
    <name type="scientific">Thalassorhabdus alkalitolerans</name>
    <dbReference type="NCBI Taxonomy" id="2282697"/>
    <lineage>
        <taxon>Bacteria</taxon>
        <taxon>Bacillati</taxon>
        <taxon>Bacillota</taxon>
        <taxon>Bacilli</taxon>
        <taxon>Bacillales</taxon>
        <taxon>Bacillaceae</taxon>
        <taxon>Thalassorhabdus</taxon>
    </lineage>
</organism>
<proteinExistence type="predicted"/>
<dbReference type="Pfam" id="PF01464">
    <property type="entry name" value="SLT"/>
    <property type="match status" value="1"/>
</dbReference>
<keyword evidence="1" id="KW-0812">Transmembrane</keyword>
<sequence length="225" mass="24883">MAKNKKKKKRLIIVPAVLCIAVLALGWGFYIENKDSFRGFKGGSMTYFGKNEIPEEYIPVYKEAEEEYGVPWNLLASIHRIETVFSTMDNMVSPAGAIGHMQFMPCTFVGWNYPGCAGGLGDAEIAEDEMTDPDVINEYGGYGVDASGNGKADPWDIEDAVFSAAKFLAANGAAEGNYENAVFAYNRADWYVDEVLEYADNYSEDFVAVDKSEQTVMKLFSSFLP</sequence>
<dbReference type="InterPro" id="IPR008258">
    <property type="entry name" value="Transglycosylase_SLT_dom_1"/>
</dbReference>
<dbReference type="CDD" id="cd13399">
    <property type="entry name" value="Slt35-like"/>
    <property type="match status" value="1"/>
</dbReference>
<reference evidence="4" key="1">
    <citation type="journal article" date="2019" name="Int. J. Syst. Evol. Microbiol.">
        <title>The Global Catalogue of Microorganisms (GCM) 10K type strain sequencing project: providing services to taxonomists for standard genome sequencing and annotation.</title>
        <authorList>
            <consortium name="The Broad Institute Genomics Platform"/>
            <consortium name="The Broad Institute Genome Sequencing Center for Infectious Disease"/>
            <person name="Wu L."/>
            <person name="Ma J."/>
        </authorList>
    </citation>
    <scope>NUCLEOTIDE SEQUENCE [LARGE SCALE GENOMIC DNA]</scope>
    <source>
        <strain evidence="4">CECT 7184</strain>
    </source>
</reference>
<accession>A0ABW0YSP2</accession>
<name>A0ABW0YSP2_9BACI</name>
<dbReference type="EMBL" id="JBHSOZ010000005">
    <property type="protein sequence ID" value="MFC5713578.1"/>
    <property type="molecule type" value="Genomic_DNA"/>
</dbReference>
<gene>
    <name evidence="3" type="ORF">ACFPU1_12365</name>
</gene>
<feature type="domain" description="Transglycosylase SLT" evidence="2">
    <location>
        <begin position="61"/>
        <end position="109"/>
    </location>
</feature>
<comment type="caution">
    <text evidence="3">The sequence shown here is derived from an EMBL/GenBank/DDBJ whole genome shotgun (WGS) entry which is preliminary data.</text>
</comment>
<keyword evidence="4" id="KW-1185">Reference proteome</keyword>
<dbReference type="Gene3D" id="1.10.530.10">
    <property type="match status" value="1"/>
</dbReference>
<keyword evidence="1" id="KW-1133">Transmembrane helix</keyword>
<dbReference type="RefSeq" id="WP_385941534.1">
    <property type="nucleotide sequence ID" value="NZ_JBHSOZ010000005.1"/>
</dbReference>
<keyword evidence="1" id="KW-0472">Membrane</keyword>
<feature type="transmembrane region" description="Helical" evidence="1">
    <location>
        <begin position="12"/>
        <end position="31"/>
    </location>
</feature>
<dbReference type="Proteomes" id="UP001596142">
    <property type="component" value="Unassembled WGS sequence"/>
</dbReference>
<evidence type="ECO:0000313" key="3">
    <source>
        <dbReference type="EMBL" id="MFC5713578.1"/>
    </source>
</evidence>
<dbReference type="InterPro" id="IPR023346">
    <property type="entry name" value="Lysozyme-like_dom_sf"/>
</dbReference>
<protein>
    <submittedName>
        <fullName evidence="3">Lytic transglycosylase domain-containing protein</fullName>
    </submittedName>
</protein>
<evidence type="ECO:0000313" key="4">
    <source>
        <dbReference type="Proteomes" id="UP001596142"/>
    </source>
</evidence>
<dbReference type="SUPFAM" id="SSF53955">
    <property type="entry name" value="Lysozyme-like"/>
    <property type="match status" value="1"/>
</dbReference>